<protein>
    <recommendedName>
        <fullName evidence="5">Verru_Chthon cassette protein A</fullName>
    </recommendedName>
</protein>
<dbReference type="RefSeq" id="WP_264489158.1">
    <property type="nucleotide sequence ID" value="NZ_JAPDDT010000011.1"/>
</dbReference>
<name>A0ABT3GNG0_9BACT</name>
<feature type="compositionally biased region" description="Basic and acidic residues" evidence="1">
    <location>
        <begin position="229"/>
        <end position="244"/>
    </location>
</feature>
<sequence length="1194" mass="130850">MTLGNRSSSRFRFHGLRFATARHRGFALVVVMSLMMLIMVLAIGLLQLGTVSLRTSNHDMALAQARSNARVSLMLAINQLQMELGSDRRISAPAGILDSSPDSPEAEGVSQPHFTGVWNAAESPFAKWTLDRPSYDKEQSFRSWLVSGDPSDLRTMDFAKTGAPSGDESRTAVGGGADSSRDVAVPVISSERAGFAWWTSDNGTKAVLRAGEEPDSSSKYESLVGSRRANGDGHAALDPRLPDRDNGLDGRLVDLATADVAVPPADPEDVVSEKLIHDLTTRSEIVPVDVTNGGLRKCMNVYLDWLAAQSPANRAAAGTLGKMRNASMDYRVCSWDQLRNYESLGRAGSMVTLDAVTKRPKIRTFKQTGAAPEKEWNPTMSDDRFRIQPVLLKLSYVVSYATEKLTAPTDPNKPYAMRLFLYPMAVLWNPYNVDLEVPEYCASGICPLTFDINKGAPNAFKLDLTKTNTATRLAFGPEMGGAEKFTNLVIPAGATKVLYPQPVRWESHPDEHRYKPKAPYEYYMWAQTKKFDLGDSNFGGVLKNLLGKADSFASIPGQELTGAPSDVLRVAVSPVGNDGLISLGVDGAHTDWWGNNGPGGDTQDTLQKFGTSTTVNFRMESSTPQISLIPETEVPSRTFSQLENRPTPLLLFEFYRKAADEDLFPNKPGSFTVAGNPAQGSTSSSIGSSDPVTPWFESAYSFRFKSLGSWLDVTKTFQLPPDRDDRVYFGASYSPRGQLNVVDQEIPLSPMVSLAELQHLPMFDYRPTYDPAVKTFNTVWYKGDYAFYLGRMTQFAQNHAIGNSYASPGIPSDKLTQAGWRTAFSYGEFNHLRVDRSYVANAVLWDSWFCSSVAAQDGLVLTQDGDKRKSREVAKDFLEGTTSLPNDAVQPRFQGDLDELVSSLFDGSGNPLRDAHEKIAEYLRIEGGFNVNSVSEEAWAHFLSNLLSRPVLMMESRTGTESVSVLAPEKDKFLISRHSLANAPPAERGSGKEQEDRYWNGAREVTAGQIRELATAIVKQVKTRGPFLSLGEFVNRRLVREADLALCGPLQAALDDPDVTINEPLRDTEITGSESTSKGKPRYSFAAAAEGPRKQGIAGYVTQADLLSSLGTSITPRSDTFTIRAMGEAKDDKGNVLIRVWCEAVVQRGSAYVDPADAASVAPAALKPLNARFGRRFDVVSFRWLNPQEVKAVS</sequence>
<keyword evidence="2" id="KW-1133">Transmembrane helix</keyword>
<evidence type="ECO:0008006" key="5">
    <source>
        <dbReference type="Google" id="ProtNLM"/>
    </source>
</evidence>
<keyword evidence="4" id="KW-1185">Reference proteome</keyword>
<evidence type="ECO:0000313" key="3">
    <source>
        <dbReference type="EMBL" id="MCW1925050.1"/>
    </source>
</evidence>
<comment type="caution">
    <text evidence="3">The sequence shown here is derived from an EMBL/GenBank/DDBJ whole genome shotgun (WGS) entry which is preliminary data.</text>
</comment>
<keyword evidence="2" id="KW-0472">Membrane</keyword>
<evidence type="ECO:0000313" key="4">
    <source>
        <dbReference type="Proteomes" id="UP001320876"/>
    </source>
</evidence>
<organism evidence="3 4">
    <name type="scientific">Luteolibacter arcticus</name>
    <dbReference type="NCBI Taxonomy" id="1581411"/>
    <lineage>
        <taxon>Bacteria</taxon>
        <taxon>Pseudomonadati</taxon>
        <taxon>Verrucomicrobiota</taxon>
        <taxon>Verrucomicrobiia</taxon>
        <taxon>Verrucomicrobiales</taxon>
        <taxon>Verrucomicrobiaceae</taxon>
        <taxon>Luteolibacter</taxon>
    </lineage>
</organism>
<feature type="region of interest" description="Disordered" evidence="1">
    <location>
        <begin position="160"/>
        <end position="180"/>
    </location>
</feature>
<keyword evidence="2" id="KW-0812">Transmembrane</keyword>
<evidence type="ECO:0000256" key="1">
    <source>
        <dbReference type="SAM" id="MobiDB-lite"/>
    </source>
</evidence>
<feature type="region of interest" description="Disordered" evidence="1">
    <location>
        <begin position="210"/>
        <end position="244"/>
    </location>
</feature>
<reference evidence="3 4" key="1">
    <citation type="submission" date="2022-10" db="EMBL/GenBank/DDBJ databases">
        <title>Luteolibacter arcticus strain CCTCC AB 2014275, whole genome shotgun sequencing project.</title>
        <authorList>
            <person name="Zhao G."/>
            <person name="Shen L."/>
        </authorList>
    </citation>
    <scope>NUCLEOTIDE SEQUENCE [LARGE SCALE GENOMIC DNA]</scope>
    <source>
        <strain evidence="3 4">CCTCC AB 2014275</strain>
    </source>
</reference>
<accession>A0ABT3GNG0</accession>
<dbReference type="EMBL" id="JAPDDT010000011">
    <property type="protein sequence ID" value="MCW1925050.1"/>
    <property type="molecule type" value="Genomic_DNA"/>
</dbReference>
<evidence type="ECO:0000256" key="2">
    <source>
        <dbReference type="SAM" id="Phobius"/>
    </source>
</evidence>
<dbReference type="Proteomes" id="UP001320876">
    <property type="component" value="Unassembled WGS sequence"/>
</dbReference>
<proteinExistence type="predicted"/>
<gene>
    <name evidence="3" type="ORF">OKA05_20990</name>
</gene>
<feature type="transmembrane region" description="Helical" evidence="2">
    <location>
        <begin position="26"/>
        <end position="48"/>
    </location>
</feature>